<proteinExistence type="inferred from homology"/>
<keyword evidence="1 2" id="KW-0315">Glutamine amidotransferase</keyword>
<dbReference type="GO" id="GO:0016811">
    <property type="term" value="F:hydrolase activity, acting on carbon-nitrogen (but not peptide) bonds, in linear amides"/>
    <property type="evidence" value="ECO:0007669"/>
    <property type="project" value="UniProtKB-UniRule"/>
</dbReference>
<dbReference type="EMBL" id="PVTF01000009">
    <property type="protein sequence ID" value="PRY38248.1"/>
    <property type="molecule type" value="Genomic_DNA"/>
</dbReference>
<dbReference type="GO" id="GO:0052699">
    <property type="term" value="P:ergothioneine biosynthetic process"/>
    <property type="evidence" value="ECO:0007669"/>
    <property type="project" value="UniProtKB-UniRule"/>
</dbReference>
<protein>
    <recommendedName>
        <fullName evidence="2">Gamma-glutamyl-hercynylcysteine sulfoxide hydrolase</fullName>
        <ecNumber evidence="2">3.5.1.118</ecNumber>
    </recommendedName>
    <alternativeName>
        <fullName evidence="2">Gamma-glutamyl hercynylcysteine S-oxide hydrolase</fullName>
    </alternativeName>
</protein>
<organism evidence="4 5">
    <name type="scientific">Umezawaea tangerina</name>
    <dbReference type="NCBI Taxonomy" id="84725"/>
    <lineage>
        <taxon>Bacteria</taxon>
        <taxon>Bacillati</taxon>
        <taxon>Actinomycetota</taxon>
        <taxon>Actinomycetes</taxon>
        <taxon>Pseudonocardiales</taxon>
        <taxon>Pseudonocardiaceae</taxon>
        <taxon>Umezawaea</taxon>
    </lineage>
</organism>
<dbReference type="InterPro" id="IPR032889">
    <property type="entry name" value="EgtC_Actinobacteria"/>
</dbReference>
<dbReference type="InterPro" id="IPR026869">
    <property type="entry name" value="EgtC-like"/>
</dbReference>
<dbReference type="EC" id="3.5.1.118" evidence="2"/>
<evidence type="ECO:0000313" key="5">
    <source>
        <dbReference type="Proteomes" id="UP000239494"/>
    </source>
</evidence>
<feature type="domain" description="Glutamine amidotransferase type-2" evidence="3">
    <location>
        <begin position="2"/>
        <end position="257"/>
    </location>
</feature>
<dbReference type="CDD" id="cd01908">
    <property type="entry name" value="YafJ"/>
    <property type="match status" value="1"/>
</dbReference>
<dbReference type="Pfam" id="PF13230">
    <property type="entry name" value="GATase_4"/>
    <property type="match status" value="1"/>
</dbReference>
<dbReference type="OrthoDB" id="9804310at2"/>
<dbReference type="InterPro" id="IPR052373">
    <property type="entry name" value="Gamma-glu_amide_hydrolase"/>
</dbReference>
<name>A0A2T0SXV6_9PSEU</name>
<comment type="caution">
    <text evidence="4">The sequence shown here is derived from an EMBL/GenBank/DDBJ whole genome shotgun (WGS) entry which is preliminary data.</text>
</comment>
<comment type="catalytic activity">
    <reaction evidence="2">
        <text>gamma-L-glutamyl-hercynylcysteine S-oxide + H2O = S-(hercyn-2-yl)-L-cysteine S-oxide + L-glutamate</text>
        <dbReference type="Rhea" id="RHEA:42684"/>
        <dbReference type="ChEBI" id="CHEBI:15377"/>
        <dbReference type="ChEBI" id="CHEBI:29985"/>
        <dbReference type="ChEBI" id="CHEBI:82703"/>
        <dbReference type="ChEBI" id="CHEBI:82706"/>
        <dbReference type="EC" id="3.5.1.118"/>
    </reaction>
</comment>
<evidence type="ECO:0000313" key="4">
    <source>
        <dbReference type="EMBL" id="PRY38248.1"/>
    </source>
</evidence>
<dbReference type="SUPFAM" id="SSF56235">
    <property type="entry name" value="N-terminal nucleophile aminohydrolases (Ntn hydrolases)"/>
    <property type="match status" value="1"/>
</dbReference>
<evidence type="ECO:0000259" key="3">
    <source>
        <dbReference type="PROSITE" id="PS51278"/>
    </source>
</evidence>
<comment type="pathway">
    <text evidence="2">Amino-acid biosynthesis; ergothioneine biosynthesis.</text>
</comment>
<dbReference type="RefSeq" id="WP_106191326.1">
    <property type="nucleotide sequence ID" value="NZ_PVTF01000009.1"/>
</dbReference>
<dbReference type="InterPro" id="IPR029055">
    <property type="entry name" value="Ntn_hydrolases_N"/>
</dbReference>
<dbReference type="Proteomes" id="UP000239494">
    <property type="component" value="Unassembled WGS sequence"/>
</dbReference>
<dbReference type="PROSITE" id="PS51278">
    <property type="entry name" value="GATASE_TYPE_2"/>
    <property type="match status" value="1"/>
</dbReference>
<dbReference type="Gene3D" id="3.60.20.10">
    <property type="entry name" value="Glutamine Phosphoribosylpyrophosphate, subunit 1, domain 1"/>
    <property type="match status" value="1"/>
</dbReference>
<dbReference type="PANTHER" id="PTHR43187">
    <property type="entry name" value="GLUTAMINE AMIDOTRANSFERASE DUG3-RELATED"/>
    <property type="match status" value="1"/>
</dbReference>
<gene>
    <name evidence="2" type="primary">egtC</name>
    <name evidence="4" type="ORF">CLV43_109469</name>
</gene>
<comment type="function">
    <text evidence="2">Catalyzes the hydrolysis of the gamma-glutamyl amide bond of hercynyl-gamma-L-glutamyl-L-cysteine sulfoxide to produce hercynylcysteine sulfoxide, a step in the biosynthesis pathway of ergothioneine.</text>
</comment>
<keyword evidence="2" id="KW-0378">Hydrolase</keyword>
<accession>A0A2T0SXV6</accession>
<dbReference type="GO" id="GO:0016740">
    <property type="term" value="F:transferase activity"/>
    <property type="evidence" value="ECO:0007669"/>
    <property type="project" value="UniProtKB-KW"/>
</dbReference>
<dbReference type="NCBIfam" id="TIGR03442">
    <property type="entry name" value="ergothioneine biosynthesis protein EgtC"/>
    <property type="match status" value="1"/>
</dbReference>
<evidence type="ECO:0000256" key="1">
    <source>
        <dbReference type="ARBA" id="ARBA00022962"/>
    </source>
</evidence>
<dbReference type="UniPathway" id="UPA01014"/>
<sequence>MCRHLGYLGTAVPVASLVHDQPHSLVHQSYAPADMRGGGSVNVDGFGVGWYPTPGSAAVRYRRTGPIWSDANLEAVTRVSTSGAVLAAVRNATVGMPLVETACAPFTDGQWLFSHNGRIADWPDSVADLAKALPVTELLTLDAPTDSALLWALVRTRLAAGGHPTAVLAGVVSEVAATAPGSRLNLLLTNGTVLVGTTWTHALWVRSTPDSVALASEPWDTDERWREIPDGSVVTVAAQPSTVDIRPIGPRGRTGNP</sequence>
<dbReference type="InterPro" id="IPR017808">
    <property type="entry name" value="EgtC"/>
</dbReference>
<evidence type="ECO:0000256" key="2">
    <source>
        <dbReference type="HAMAP-Rule" id="MF_02036"/>
    </source>
</evidence>
<keyword evidence="4" id="KW-0808">Transferase</keyword>
<dbReference type="InterPro" id="IPR017932">
    <property type="entry name" value="GATase_2_dom"/>
</dbReference>
<dbReference type="PANTHER" id="PTHR43187:SF2">
    <property type="entry name" value="GAMMA-GLUTAMYL-HERCYNYLCYSTEINE SULFOXIDE HYDROLASE"/>
    <property type="match status" value="1"/>
</dbReference>
<reference evidence="4 5" key="1">
    <citation type="submission" date="2018-03" db="EMBL/GenBank/DDBJ databases">
        <title>Genomic Encyclopedia of Archaeal and Bacterial Type Strains, Phase II (KMG-II): from individual species to whole genera.</title>
        <authorList>
            <person name="Goeker M."/>
        </authorList>
    </citation>
    <scope>NUCLEOTIDE SEQUENCE [LARGE SCALE GENOMIC DNA]</scope>
    <source>
        <strain evidence="4 5">DSM 44720</strain>
    </source>
</reference>
<keyword evidence="5" id="KW-1185">Reference proteome</keyword>
<dbReference type="HAMAP" id="MF_02036">
    <property type="entry name" value="EgtC"/>
    <property type="match status" value="1"/>
</dbReference>
<dbReference type="AlphaFoldDB" id="A0A2T0SXV6"/>